<dbReference type="InterPro" id="IPR000515">
    <property type="entry name" value="MetI-like"/>
</dbReference>
<evidence type="ECO:0000256" key="3">
    <source>
        <dbReference type="ARBA" id="ARBA00022475"/>
    </source>
</evidence>
<feature type="transmembrane region" description="Helical" evidence="7">
    <location>
        <begin position="273"/>
        <end position="301"/>
    </location>
</feature>
<accession>A0A3N0GKA9</accession>
<evidence type="ECO:0000313" key="10">
    <source>
        <dbReference type="Proteomes" id="UP000279994"/>
    </source>
</evidence>
<keyword evidence="3" id="KW-1003">Cell membrane</keyword>
<keyword evidence="2 7" id="KW-0813">Transport</keyword>
<dbReference type="AlphaFoldDB" id="A0A3N0GKA9"/>
<evidence type="ECO:0000259" key="8">
    <source>
        <dbReference type="PROSITE" id="PS50928"/>
    </source>
</evidence>
<proteinExistence type="inferred from homology"/>
<dbReference type="InterPro" id="IPR035906">
    <property type="entry name" value="MetI-like_sf"/>
</dbReference>
<keyword evidence="10" id="KW-1185">Reference proteome</keyword>
<dbReference type="Proteomes" id="UP000279994">
    <property type="component" value="Unassembled WGS sequence"/>
</dbReference>
<dbReference type="OrthoDB" id="9804439at2"/>
<feature type="domain" description="ABC transmembrane type-1" evidence="8">
    <location>
        <begin position="82"/>
        <end position="300"/>
    </location>
</feature>
<comment type="similarity">
    <text evidence="7">Belongs to the binding-protein-dependent transport system permease family.</text>
</comment>
<dbReference type="InterPro" id="IPR035277">
    <property type="entry name" value="MalF_N"/>
</dbReference>
<evidence type="ECO:0000313" key="9">
    <source>
        <dbReference type="EMBL" id="RNM12646.1"/>
    </source>
</evidence>
<name>A0A3N0GKA9_9ACTN</name>
<keyword evidence="5 7" id="KW-1133">Transmembrane helix</keyword>
<feature type="transmembrane region" description="Helical" evidence="7">
    <location>
        <begin position="232"/>
        <end position="253"/>
    </location>
</feature>
<comment type="subcellular location">
    <subcellularLocation>
        <location evidence="1 7">Cell membrane</location>
        <topology evidence="1 7">Multi-pass membrane protein</topology>
    </subcellularLocation>
</comment>
<keyword evidence="6 7" id="KW-0472">Membrane</keyword>
<dbReference type="Pfam" id="PF00528">
    <property type="entry name" value="BPD_transp_1"/>
    <property type="match status" value="1"/>
</dbReference>
<dbReference type="SUPFAM" id="SSF161098">
    <property type="entry name" value="MetI-like"/>
    <property type="match status" value="1"/>
</dbReference>
<reference evidence="9 10" key="1">
    <citation type="submission" date="2018-11" db="EMBL/GenBank/DDBJ databases">
        <authorList>
            <person name="Li F."/>
        </authorList>
    </citation>
    <scope>NUCLEOTIDE SEQUENCE [LARGE SCALE GENOMIC DNA]</scope>
    <source>
        <strain evidence="9 10">Gsoil 818</strain>
    </source>
</reference>
<dbReference type="CDD" id="cd06261">
    <property type="entry name" value="TM_PBP2"/>
    <property type="match status" value="1"/>
</dbReference>
<dbReference type="InterPro" id="IPR051393">
    <property type="entry name" value="ABC_transporter_permease"/>
</dbReference>
<evidence type="ECO:0000256" key="6">
    <source>
        <dbReference type="ARBA" id="ARBA00023136"/>
    </source>
</evidence>
<dbReference type="PANTHER" id="PTHR30193">
    <property type="entry name" value="ABC TRANSPORTER PERMEASE PROTEIN"/>
    <property type="match status" value="1"/>
</dbReference>
<sequence>MTTTATIARGAGRVSPLSRQARKGYLRYLLPGAVGFLAVVFVPFLMNIGISFTNWSGVGSPTFVGLENYRRLMRDHFFWSAFEHSIWFIVAMAIVPTVLGLFLAAVLFDYIEPRFGQRVSSVLRAGFYLPQVLPVAVAGVVWGWILNPYGAINAALQQLGIDDPPNWLGDSRWALPSVMLVLVWMQLGYGLVIFMAGMARIDPQYHEAAELDGASWFARFRHVTVPHLRPEVFVVLLTTAIAALKVFGPVYVLTKGGPGNATNVPSYYSYSNFFGSLQVGYGAAVATILTLVVIAMAIVFIRIQSKNEGV</sequence>
<feature type="transmembrane region" description="Helical" evidence="7">
    <location>
        <begin position="173"/>
        <end position="196"/>
    </location>
</feature>
<evidence type="ECO:0000256" key="2">
    <source>
        <dbReference type="ARBA" id="ARBA00022448"/>
    </source>
</evidence>
<dbReference type="PANTHER" id="PTHR30193:SF37">
    <property type="entry name" value="INNER MEMBRANE ABC TRANSPORTER PERMEASE PROTEIN YCJO"/>
    <property type="match status" value="1"/>
</dbReference>
<gene>
    <name evidence="9" type="ORF">EFL26_18735</name>
</gene>
<organism evidence="9 10">
    <name type="scientific">Nocardioides pocheonensis</name>
    <dbReference type="NCBI Taxonomy" id="661485"/>
    <lineage>
        <taxon>Bacteria</taxon>
        <taxon>Bacillati</taxon>
        <taxon>Actinomycetota</taxon>
        <taxon>Actinomycetes</taxon>
        <taxon>Propionibacteriales</taxon>
        <taxon>Nocardioidaceae</taxon>
        <taxon>Nocardioides</taxon>
    </lineage>
</organism>
<feature type="transmembrane region" description="Helical" evidence="7">
    <location>
        <begin position="86"/>
        <end position="110"/>
    </location>
</feature>
<evidence type="ECO:0000256" key="1">
    <source>
        <dbReference type="ARBA" id="ARBA00004651"/>
    </source>
</evidence>
<protein>
    <submittedName>
        <fullName evidence="9">Sugar ABC transporter permease</fullName>
    </submittedName>
</protein>
<evidence type="ECO:0000256" key="5">
    <source>
        <dbReference type="ARBA" id="ARBA00022989"/>
    </source>
</evidence>
<dbReference type="Gene3D" id="1.10.3720.10">
    <property type="entry name" value="MetI-like"/>
    <property type="match status" value="1"/>
</dbReference>
<keyword evidence="4 7" id="KW-0812">Transmembrane</keyword>
<evidence type="ECO:0000256" key="4">
    <source>
        <dbReference type="ARBA" id="ARBA00022692"/>
    </source>
</evidence>
<feature type="transmembrane region" description="Helical" evidence="7">
    <location>
        <begin position="122"/>
        <end position="145"/>
    </location>
</feature>
<dbReference type="GO" id="GO:0055085">
    <property type="term" value="P:transmembrane transport"/>
    <property type="evidence" value="ECO:0007669"/>
    <property type="project" value="InterPro"/>
</dbReference>
<evidence type="ECO:0000256" key="7">
    <source>
        <dbReference type="RuleBase" id="RU363032"/>
    </source>
</evidence>
<dbReference type="EMBL" id="RJSF01000044">
    <property type="protein sequence ID" value="RNM12646.1"/>
    <property type="molecule type" value="Genomic_DNA"/>
</dbReference>
<dbReference type="SUPFAM" id="SSF160964">
    <property type="entry name" value="MalF N-terminal region-like"/>
    <property type="match status" value="1"/>
</dbReference>
<dbReference type="PROSITE" id="PS50928">
    <property type="entry name" value="ABC_TM1"/>
    <property type="match status" value="1"/>
</dbReference>
<comment type="caution">
    <text evidence="9">The sequence shown here is derived from an EMBL/GenBank/DDBJ whole genome shotgun (WGS) entry which is preliminary data.</text>
</comment>
<dbReference type="Gene3D" id="1.20.58.370">
    <property type="entry name" value="MalF N-terminal region-like"/>
    <property type="match status" value="1"/>
</dbReference>
<dbReference type="GO" id="GO:0005886">
    <property type="term" value="C:plasma membrane"/>
    <property type="evidence" value="ECO:0007669"/>
    <property type="project" value="UniProtKB-SubCell"/>
</dbReference>
<feature type="transmembrane region" description="Helical" evidence="7">
    <location>
        <begin position="28"/>
        <end position="50"/>
    </location>
</feature>